<dbReference type="PROSITE" id="PS50294">
    <property type="entry name" value="WD_REPEATS_REGION"/>
    <property type="match status" value="5"/>
</dbReference>
<dbReference type="InterPro" id="IPR001680">
    <property type="entry name" value="WD40_rpt"/>
</dbReference>
<dbReference type="Proteomes" id="UP000500857">
    <property type="component" value="Chromosome"/>
</dbReference>
<feature type="repeat" description="WD" evidence="3">
    <location>
        <begin position="501"/>
        <end position="542"/>
    </location>
</feature>
<keyword evidence="1 3" id="KW-0853">WD repeat</keyword>
<feature type="repeat" description="WD" evidence="3">
    <location>
        <begin position="666"/>
        <end position="699"/>
    </location>
</feature>
<evidence type="ECO:0000256" key="2">
    <source>
        <dbReference type="ARBA" id="ARBA00022737"/>
    </source>
</evidence>
<dbReference type="Gene3D" id="1.10.510.10">
    <property type="entry name" value="Transferase(Phosphotransferase) domain 1"/>
    <property type="match status" value="1"/>
</dbReference>
<dbReference type="PANTHER" id="PTHR19848:SF8">
    <property type="entry name" value="F-BOX AND WD REPEAT DOMAIN CONTAINING 7"/>
    <property type="match status" value="1"/>
</dbReference>
<dbReference type="RefSeq" id="WP_168569204.1">
    <property type="nucleotide sequence ID" value="NZ_CP051167.1"/>
</dbReference>
<dbReference type="CDD" id="cd14014">
    <property type="entry name" value="STKc_PknB_like"/>
    <property type="match status" value="1"/>
</dbReference>
<evidence type="ECO:0000313" key="7">
    <source>
        <dbReference type="Proteomes" id="UP000500857"/>
    </source>
</evidence>
<feature type="repeat" description="WD" evidence="3">
    <location>
        <begin position="584"/>
        <end position="625"/>
    </location>
</feature>
<dbReference type="PROSITE" id="PS50011">
    <property type="entry name" value="PROTEIN_KINASE_DOM"/>
    <property type="match status" value="1"/>
</dbReference>
<dbReference type="PANTHER" id="PTHR19848">
    <property type="entry name" value="WD40 REPEAT PROTEIN"/>
    <property type="match status" value="1"/>
</dbReference>
<feature type="repeat" description="WD" evidence="3">
    <location>
        <begin position="549"/>
        <end position="583"/>
    </location>
</feature>
<dbReference type="SMART" id="SM00220">
    <property type="entry name" value="S_TKc"/>
    <property type="match status" value="1"/>
</dbReference>
<feature type="compositionally biased region" description="Low complexity" evidence="4">
    <location>
        <begin position="323"/>
        <end position="340"/>
    </location>
</feature>
<evidence type="ECO:0000256" key="3">
    <source>
        <dbReference type="PROSITE-ProRule" id="PRU00221"/>
    </source>
</evidence>
<dbReference type="InterPro" id="IPR020472">
    <property type="entry name" value="WD40_PAC1"/>
</dbReference>
<keyword evidence="2" id="KW-0677">Repeat</keyword>
<feature type="region of interest" description="Disordered" evidence="4">
    <location>
        <begin position="321"/>
        <end position="345"/>
    </location>
</feature>
<evidence type="ECO:0000256" key="1">
    <source>
        <dbReference type="ARBA" id="ARBA00022574"/>
    </source>
</evidence>
<dbReference type="AlphaFoldDB" id="A0A6H1U0A6"/>
<dbReference type="InterPro" id="IPR015943">
    <property type="entry name" value="WD40/YVTN_repeat-like_dom_sf"/>
</dbReference>
<feature type="repeat" description="WD" evidence="3">
    <location>
        <begin position="626"/>
        <end position="665"/>
    </location>
</feature>
<dbReference type="PRINTS" id="PR00320">
    <property type="entry name" value="GPROTEINBRPT"/>
</dbReference>
<dbReference type="Gene3D" id="3.30.200.20">
    <property type="entry name" value="Phosphorylase Kinase, domain 1"/>
    <property type="match status" value="1"/>
</dbReference>
<dbReference type="SUPFAM" id="SSF56112">
    <property type="entry name" value="Protein kinase-like (PK-like)"/>
    <property type="match status" value="1"/>
</dbReference>
<evidence type="ECO:0000256" key="4">
    <source>
        <dbReference type="SAM" id="MobiDB-lite"/>
    </source>
</evidence>
<dbReference type="GO" id="GO:0004672">
    <property type="term" value="F:protein kinase activity"/>
    <property type="evidence" value="ECO:0007669"/>
    <property type="project" value="InterPro"/>
</dbReference>
<dbReference type="InterPro" id="IPR036322">
    <property type="entry name" value="WD40_repeat_dom_sf"/>
</dbReference>
<sequence>MSYCINPKCPNPGDPANGNLLSCRHCGCDLVLQGRYRLIRPLGGGGFGKTFEADDRGASKVIKVLLQNNEKAVELFIQEADVLKRVKHPGIPAVEPDAYFTFTPPEASEPMHCLVMEKIHGVNLRDWMKQRGNRPVSQKQAIEWMIQLAEILEQVHKEQFFHRDIKPLNIMVKPNGQLVLIDFGAAREVTATYFAKVGQGQNITGIVSPGYTPPEQANGKAVPQSDFYALGRTFVFLLTGKPPTAFSEHPRTGKLVWRNSAPQIAKEFADVIDYLMAPFPGKRPQNSQAIVQCLAEIDLTLPGEEDTGKFNQKTMFGGRTAFSSNSSLNSRGSNSSGGKSPRLLLPKDNRYRTARSASAAKSRWQLSIALLCLILGLSQVYGYWRYGFLPANPIRLILSLPSSFYLKKTLRGVGQVQTIAMSPLKGAADFPEGATFASGSYGTIRIWNLRTGTLLHTIAAHKLWINALALTPDGNILASGSSDRSIRLWDFERGSRILTIAPAHSGAVQALAISPDGRLLASGSEDNTIRIWDLYSGARILTIQVGSGVNALSFSPDGKTLASGSKDRNIRIWHVPTGARLRTLSAHAHEVLSLAYSPDGKILASGSGDNTVQIWNLQTGERKYQLNAHASWVRSVAIAPDGQALATSGDAIKIWNLNTGELTATLRGHGKYVSAIAVSADGKTLVSGSPDETIKVWQMPEIDDSDG</sequence>
<dbReference type="KEGG" id="oxy:HCG48_10985"/>
<accession>A0A6H1U0A6</accession>
<dbReference type="PROSITE" id="PS00678">
    <property type="entry name" value="WD_REPEATS_1"/>
    <property type="match status" value="3"/>
</dbReference>
<dbReference type="InterPro" id="IPR011009">
    <property type="entry name" value="Kinase-like_dom_sf"/>
</dbReference>
<dbReference type="InterPro" id="IPR000719">
    <property type="entry name" value="Prot_kinase_dom"/>
</dbReference>
<dbReference type="InterPro" id="IPR019775">
    <property type="entry name" value="WD40_repeat_CS"/>
</dbReference>
<dbReference type="Gene3D" id="2.130.10.10">
    <property type="entry name" value="YVTN repeat-like/Quinoprotein amine dehydrogenase"/>
    <property type="match status" value="3"/>
</dbReference>
<dbReference type="EMBL" id="CP051167">
    <property type="protein sequence ID" value="QIZ71049.1"/>
    <property type="molecule type" value="Genomic_DNA"/>
</dbReference>
<proteinExistence type="predicted"/>
<dbReference type="InterPro" id="IPR008271">
    <property type="entry name" value="Ser/Thr_kinase_AS"/>
</dbReference>
<dbReference type="CDD" id="cd00200">
    <property type="entry name" value="WD40"/>
    <property type="match status" value="1"/>
</dbReference>
<name>A0A6H1U0A6_9CYAN</name>
<dbReference type="SMART" id="SM00320">
    <property type="entry name" value="WD40"/>
    <property type="match status" value="7"/>
</dbReference>
<organism evidence="6 7">
    <name type="scientific">Oxynema aestuarii AP17</name>
    <dbReference type="NCBI Taxonomy" id="2064643"/>
    <lineage>
        <taxon>Bacteria</taxon>
        <taxon>Bacillati</taxon>
        <taxon>Cyanobacteriota</taxon>
        <taxon>Cyanophyceae</taxon>
        <taxon>Oscillatoriophycideae</taxon>
        <taxon>Oscillatoriales</taxon>
        <taxon>Oscillatoriaceae</taxon>
        <taxon>Oxynema</taxon>
        <taxon>Oxynema aestuarii</taxon>
    </lineage>
</organism>
<keyword evidence="6" id="KW-0808">Transferase</keyword>
<dbReference type="Pfam" id="PF00069">
    <property type="entry name" value="Pkinase"/>
    <property type="match status" value="1"/>
</dbReference>
<evidence type="ECO:0000259" key="5">
    <source>
        <dbReference type="PROSITE" id="PS50011"/>
    </source>
</evidence>
<feature type="repeat" description="WD" evidence="3">
    <location>
        <begin position="458"/>
        <end position="499"/>
    </location>
</feature>
<protein>
    <submittedName>
        <fullName evidence="6">Protein kinase</fullName>
    </submittedName>
</protein>
<reference evidence="6 7" key="1">
    <citation type="submission" date="2020-04" db="EMBL/GenBank/DDBJ databases">
        <authorList>
            <person name="Basu S."/>
            <person name="Maruthanayagam V."/>
            <person name="Chakraborty S."/>
            <person name="Pramanik A."/>
            <person name="Mukherjee J."/>
            <person name="Brink B."/>
        </authorList>
    </citation>
    <scope>NUCLEOTIDE SEQUENCE [LARGE SCALE GENOMIC DNA]</scope>
    <source>
        <strain evidence="6 7">AP17</strain>
    </source>
</reference>
<gene>
    <name evidence="6" type="ORF">HCG48_10985</name>
</gene>
<dbReference type="Pfam" id="PF00400">
    <property type="entry name" value="WD40"/>
    <property type="match status" value="6"/>
</dbReference>
<keyword evidence="6" id="KW-0418">Kinase</keyword>
<dbReference type="GO" id="GO:0005524">
    <property type="term" value="F:ATP binding"/>
    <property type="evidence" value="ECO:0007669"/>
    <property type="project" value="InterPro"/>
</dbReference>
<dbReference type="SUPFAM" id="SSF50978">
    <property type="entry name" value="WD40 repeat-like"/>
    <property type="match status" value="1"/>
</dbReference>
<dbReference type="PROSITE" id="PS00108">
    <property type="entry name" value="PROTEIN_KINASE_ST"/>
    <property type="match status" value="1"/>
</dbReference>
<evidence type="ECO:0000313" key="6">
    <source>
        <dbReference type="EMBL" id="QIZ71049.1"/>
    </source>
</evidence>
<dbReference type="PROSITE" id="PS50082">
    <property type="entry name" value="WD_REPEATS_2"/>
    <property type="match status" value="6"/>
</dbReference>
<feature type="domain" description="Protein kinase" evidence="5">
    <location>
        <begin position="36"/>
        <end position="301"/>
    </location>
</feature>
<keyword evidence="7" id="KW-1185">Reference proteome</keyword>